<dbReference type="AlphaFoldDB" id="A0A9W5TES7"/>
<proteinExistence type="predicted"/>
<feature type="compositionally biased region" description="Polar residues" evidence="1">
    <location>
        <begin position="153"/>
        <end position="174"/>
    </location>
</feature>
<evidence type="ECO:0000313" key="3">
    <source>
        <dbReference type="Proteomes" id="UP001057455"/>
    </source>
</evidence>
<name>A0A9W5TES7_BABOV</name>
<sequence length="545" mass="62236">MDDNDMDLGLLLTAWENDTHIIDETLRSMAIHEEVLREVNRDLLRDLQKCRNRAEMMRVYYLWSIYYEGVMNGLPHRVTSARLQLQVLTRGQYLLEKHFIAQQYVEGWEQFCQWLTACSQRVAEQAADGSAKHTKAKGTSTTADTSAHKQDTTKNTGDKPTSAKTTDGTSIAKSTTDKQDTGAEPPTWSMSCLFDGTEDRISAPEPDFSLLDKDNEGDHLRKFVEPADFGKFDVADAFMPDAADFEDIDSPEEQRKLESEEEDLVKQRNIKVEPGFFHFKDLLQWFRGFDAYSPAGDFEDIDSPEELKKLQDEQAFVEKQANRRVDPGFFQFKDLWQWFRLFDAYNPVGDFDYIDDVVERGRLGHKATKPREQNNANVDQFVESQLPDVDNGAFEGSHPLDWLLANEPCRECIQLFRNSGPMVMSHESEYGDTSSMKAGYIYEEITDAAELLSRTDEWKTSKLEFCGFMGDDMSACIKAVRAAYTRLVAFAERNRGSHNANLIRVFYDGVFSKTKDDTKAKEMTTTKQKITNMVNTLSILMPSAT</sequence>
<reference evidence="2" key="1">
    <citation type="submission" date="2019-12" db="EMBL/GenBank/DDBJ databases">
        <title>Genome sequence of Babesia ovis.</title>
        <authorList>
            <person name="Yamagishi J."/>
            <person name="Sevinc F."/>
            <person name="Xuan X."/>
        </authorList>
    </citation>
    <scope>NUCLEOTIDE SEQUENCE</scope>
    <source>
        <strain evidence="2">Selcuk</strain>
    </source>
</reference>
<dbReference type="EMBL" id="BLIY01000074">
    <property type="protein sequence ID" value="GFE56118.1"/>
    <property type="molecule type" value="Genomic_DNA"/>
</dbReference>
<organism evidence="2 3">
    <name type="scientific">Babesia ovis</name>
    <dbReference type="NCBI Taxonomy" id="5869"/>
    <lineage>
        <taxon>Eukaryota</taxon>
        <taxon>Sar</taxon>
        <taxon>Alveolata</taxon>
        <taxon>Apicomplexa</taxon>
        <taxon>Aconoidasida</taxon>
        <taxon>Piroplasmida</taxon>
        <taxon>Babesiidae</taxon>
        <taxon>Babesia</taxon>
    </lineage>
</organism>
<evidence type="ECO:0000256" key="1">
    <source>
        <dbReference type="SAM" id="MobiDB-lite"/>
    </source>
</evidence>
<feature type="region of interest" description="Disordered" evidence="1">
    <location>
        <begin position="128"/>
        <end position="193"/>
    </location>
</feature>
<dbReference type="Proteomes" id="UP001057455">
    <property type="component" value="Unassembled WGS sequence"/>
</dbReference>
<comment type="caution">
    <text evidence="2">The sequence shown here is derived from an EMBL/GenBank/DDBJ whole genome shotgun (WGS) entry which is preliminary data.</text>
</comment>
<evidence type="ECO:0000313" key="2">
    <source>
        <dbReference type="EMBL" id="GFE56118.1"/>
    </source>
</evidence>
<gene>
    <name evidence="2" type="ORF">BaOVIS_034830</name>
</gene>
<protein>
    <submittedName>
        <fullName evidence="2">Uncharacterized protein</fullName>
    </submittedName>
</protein>
<accession>A0A9W5TES7</accession>
<keyword evidence="3" id="KW-1185">Reference proteome</keyword>